<name>A0AA45C8D3_9BACT</name>
<feature type="domain" description="Peptidase family U32 C-terminal" evidence="4">
    <location>
        <begin position="319"/>
        <end position="399"/>
    </location>
</feature>
<evidence type="ECO:0000259" key="4">
    <source>
        <dbReference type="Pfam" id="PF16325"/>
    </source>
</evidence>
<dbReference type="PANTHER" id="PTHR30217">
    <property type="entry name" value="PEPTIDASE U32 FAMILY"/>
    <property type="match status" value="1"/>
</dbReference>
<dbReference type="RefSeq" id="WP_109604040.1">
    <property type="nucleotide sequence ID" value="NZ_QGGI01000003.1"/>
</dbReference>
<dbReference type="InterPro" id="IPR001539">
    <property type="entry name" value="Peptidase_U32"/>
</dbReference>
<dbReference type="InterPro" id="IPR051454">
    <property type="entry name" value="RNA/ubiquinone_mod_enzymes"/>
</dbReference>
<comment type="similarity">
    <text evidence="3">Belongs to the peptidase U32 family.</text>
</comment>
<evidence type="ECO:0000313" key="6">
    <source>
        <dbReference type="Proteomes" id="UP000245921"/>
    </source>
</evidence>
<keyword evidence="2" id="KW-0378">Hydrolase</keyword>
<dbReference type="PANTHER" id="PTHR30217:SF6">
    <property type="entry name" value="TRNA HYDROXYLATION PROTEIN P"/>
    <property type="match status" value="1"/>
</dbReference>
<gene>
    <name evidence="5" type="ORF">C7380_103101</name>
</gene>
<dbReference type="Pfam" id="PF01136">
    <property type="entry name" value="Peptidase_U32"/>
    <property type="match status" value="1"/>
</dbReference>
<dbReference type="Proteomes" id="UP000245921">
    <property type="component" value="Unassembled WGS sequence"/>
</dbReference>
<evidence type="ECO:0000256" key="1">
    <source>
        <dbReference type="ARBA" id="ARBA00022670"/>
    </source>
</evidence>
<dbReference type="AlphaFoldDB" id="A0AA45C8D3"/>
<proteinExistence type="inferred from homology"/>
<dbReference type="Pfam" id="PF16325">
    <property type="entry name" value="Peptidase_U32_C"/>
    <property type="match status" value="1"/>
</dbReference>
<evidence type="ECO:0000313" key="5">
    <source>
        <dbReference type="EMBL" id="PWJ95923.1"/>
    </source>
</evidence>
<organism evidence="5 6">
    <name type="scientific">Oceanotoga teriensis</name>
    <dbReference type="NCBI Taxonomy" id="515440"/>
    <lineage>
        <taxon>Bacteria</taxon>
        <taxon>Thermotogati</taxon>
        <taxon>Thermotogota</taxon>
        <taxon>Thermotogae</taxon>
        <taxon>Petrotogales</taxon>
        <taxon>Petrotogaceae</taxon>
        <taxon>Oceanotoga</taxon>
    </lineage>
</organism>
<comment type="caution">
    <text evidence="5">The sequence shown here is derived from an EMBL/GenBank/DDBJ whole genome shotgun (WGS) entry which is preliminary data.</text>
</comment>
<evidence type="ECO:0000256" key="3">
    <source>
        <dbReference type="ARBA" id="ARBA00038374"/>
    </source>
</evidence>
<dbReference type="GO" id="GO:0008233">
    <property type="term" value="F:peptidase activity"/>
    <property type="evidence" value="ECO:0007669"/>
    <property type="project" value="UniProtKB-KW"/>
</dbReference>
<dbReference type="PROSITE" id="PS01276">
    <property type="entry name" value="PEPTIDASE_U32"/>
    <property type="match status" value="1"/>
</dbReference>
<evidence type="ECO:0000256" key="2">
    <source>
        <dbReference type="ARBA" id="ARBA00022801"/>
    </source>
</evidence>
<dbReference type="GO" id="GO:0006508">
    <property type="term" value="P:proteolysis"/>
    <property type="evidence" value="ECO:0007669"/>
    <property type="project" value="UniProtKB-KW"/>
</dbReference>
<dbReference type="Gene3D" id="2.40.30.10">
    <property type="entry name" value="Translation factors"/>
    <property type="match status" value="1"/>
</dbReference>
<dbReference type="EMBL" id="QGGI01000003">
    <property type="protein sequence ID" value="PWJ95923.1"/>
    <property type="molecule type" value="Genomic_DNA"/>
</dbReference>
<keyword evidence="1 5" id="KW-0645">Protease</keyword>
<sequence length="406" mass="46523">MKKIELLSPAGNYEKLEMVYNYGADAAYIGGKLFNLRAFADNFNDDELEKAVDLAHKLNKKIYITLNVIPHNEDLKIMPDYIKYLDSLNIDGVIVADMGVFQIVKENSDIPINISTQASNTNWASVKMWKELGAKRVILAREVSIDEIKQIKDKVPDIELEAFVHGAMCMSISGRCLLSNYLTGRDANRGACAQPCRWKYYLMEETRPGEYMPITEDENGTYIMNSKDLCTIEFLDKMIESGLDSLKIEGRMKGIYYAATTTKIYRQAIDKYYSGNWNFEQKWLDDLMTISHRNYTSGFYFKKPGTKDHNYDSSSYKHTHKLVGKVIKDLGNDHYLIEIRNKLSVGDQVDIIKPLGDPIPIKFPKMQDNKNGENIDTANPNTIAKIKSDIKLYEKDIIRKKIKKVQ</sequence>
<dbReference type="InterPro" id="IPR032525">
    <property type="entry name" value="Peptidase_U32_C"/>
</dbReference>
<accession>A0AA45C8D3</accession>
<keyword evidence="6" id="KW-1185">Reference proteome</keyword>
<protein>
    <submittedName>
        <fullName evidence="5">Protease</fullName>
    </submittedName>
</protein>
<reference evidence="5 6" key="1">
    <citation type="submission" date="2018-05" db="EMBL/GenBank/DDBJ databases">
        <title>Genomic Encyclopedia of Type Strains, Phase IV (KMG-IV): sequencing the most valuable type-strain genomes for metagenomic binning, comparative biology and taxonomic classification.</title>
        <authorList>
            <person name="Goeker M."/>
        </authorList>
    </citation>
    <scope>NUCLEOTIDE SEQUENCE [LARGE SCALE GENOMIC DNA]</scope>
    <source>
        <strain evidence="5 6">DSM 24906</strain>
    </source>
</reference>